<dbReference type="PANTHER" id="PTHR12482">
    <property type="entry name" value="LIPASE ROG1-RELATED-RELATED"/>
    <property type="match status" value="1"/>
</dbReference>
<dbReference type="Pfam" id="PF05057">
    <property type="entry name" value="DUF676"/>
    <property type="match status" value="1"/>
</dbReference>
<evidence type="ECO:0000313" key="4">
    <source>
        <dbReference type="EMBL" id="KFV11734.1"/>
    </source>
</evidence>
<evidence type="ECO:0000259" key="3">
    <source>
        <dbReference type="Pfam" id="PF05057"/>
    </source>
</evidence>
<dbReference type="FunFam" id="3.40.50.1820:FF:000004">
    <property type="entry name" value="Protein FAM135A isoform a"/>
    <property type="match status" value="1"/>
</dbReference>
<feature type="domain" description="DUF676" evidence="3">
    <location>
        <begin position="808"/>
        <end position="1001"/>
    </location>
</feature>
<evidence type="ECO:0000256" key="2">
    <source>
        <dbReference type="SAM" id="MobiDB-lite"/>
    </source>
</evidence>
<protein>
    <submittedName>
        <fullName evidence="4">Protein FAM135B</fullName>
    </submittedName>
</protein>
<evidence type="ECO:0000313" key="5">
    <source>
        <dbReference type="Proteomes" id="UP000053661"/>
    </source>
</evidence>
<sequence length="1077" mass="119229">QVRRFSEAFFYTEHQKLAVLTFQEGLIQSHGQISTEIRNSEYFTSMPPLPAECLDIDGDWNTLPVIFEDRYMDMPCKDQNLEVYTDFEVPANTQMDVIDDSDDFTSNDATAVMKGDFGKGTLIIHTDRINGNPSCVYSGTEGAAYTAKDLNQHSTSQVCTVNKEGQRKPENIFVSSKETTSDSEIGNTESTSEDFKTSKEVLLKDNKLAADVTCEDMTPSNKDSHKSEPVLIVSAQYECGAHGTDGLEDRTKIHKPAESDHPENNFTSSELALNELTSLAKTGDPNTKTQLPVSKALPTHSFEVKLFTKEQRGEECEEFTLMSGVIKRSSSIISDSGIESEPSSVAWSDARSRALELPSDRDILHHLVRRHAIHRNSLEGGHTESNTSLPSGIQASLTSISSLPFEEEEREMELTKLTKSVSAPQISSPEEPAEEVDISKHSEATSGDSGGNLISCAETEGGDRQRVLDFSGCPVATESGQLEPRRHPKSSVKHSSSNIQLHGEEEKEGFPETYCHLESASPPICPKQLRDNISECQSLESNDECSLKMPRACNYLDKNIDKSDTCIEDPKPDGLKRQDFYSNSRTSGEESFPQSIKLVPDFCYPVPAPSETSTEFGSMQGECGSSLADESPAVYAETQGLQEIELNDSPASADPAAGSYQAEYPQQSESQEHKLVANGTGFHAAMTTEGVALESRKAVDVVNLSVSCTATCLPFSSVLKETPATVGFSAKQAAFPITRQPLGSFGVVPSNSNEEDEETNERMLNFYQAKEKFKKEMKIEGFLYSDLSVLASDIPYFPPEEEEENLEDGIHLVVCVHGLDGNSADLRLVKTFIELGLPGGKLDFLMSERNQTDTFADFDTMTDRLLDEIIQHIQLYNLSISRISFIGHSLGNVIIRSVLTRPRFRYYLNKLHTFLSLSGPHLGTLYNNSTLVSTGLWLMQKLKKSGSLLQLTFRDNADLRKCFLYQLSQKTGLQYFKNVVLVASPQDRYVPFHSARIEMCKNALKDRHTGPVYAEMINNLLQPLIGAKDCTLIRHNVFHALPNTANTLIGRAAHIAVLDSELFLEKFFLVAGLNYFK</sequence>
<dbReference type="SUPFAM" id="SSF53474">
    <property type="entry name" value="alpha/beta-Hydrolases"/>
    <property type="match status" value="1"/>
</dbReference>
<feature type="non-terminal residue" evidence="4">
    <location>
        <position position="1077"/>
    </location>
</feature>
<organism evidence="4 5">
    <name type="scientific">Tauraco erythrolophus</name>
    <name type="common">Red-crested turaco</name>
    <dbReference type="NCBI Taxonomy" id="121530"/>
    <lineage>
        <taxon>Eukaryota</taxon>
        <taxon>Metazoa</taxon>
        <taxon>Chordata</taxon>
        <taxon>Craniata</taxon>
        <taxon>Vertebrata</taxon>
        <taxon>Euteleostomi</taxon>
        <taxon>Archelosauria</taxon>
        <taxon>Archosauria</taxon>
        <taxon>Dinosauria</taxon>
        <taxon>Saurischia</taxon>
        <taxon>Theropoda</taxon>
        <taxon>Coelurosauria</taxon>
        <taxon>Aves</taxon>
        <taxon>Neognathae</taxon>
        <taxon>Neoaves</taxon>
        <taxon>Otidimorphae</taxon>
        <taxon>Musophagiformes</taxon>
        <taxon>Musophagidae</taxon>
        <taxon>Tauraco</taxon>
    </lineage>
</organism>
<dbReference type="InterPro" id="IPR044294">
    <property type="entry name" value="Lipase-like"/>
</dbReference>
<name>A0A093CFI0_TAUER</name>
<feature type="compositionally biased region" description="Polar residues" evidence="2">
    <location>
        <begin position="417"/>
        <end position="428"/>
    </location>
</feature>
<keyword evidence="5" id="KW-1185">Reference proteome</keyword>
<accession>A0A093CFI0</accession>
<feature type="region of interest" description="Disordered" evidence="2">
    <location>
        <begin position="475"/>
        <end position="507"/>
    </location>
</feature>
<dbReference type="Gene3D" id="3.40.50.1820">
    <property type="entry name" value="alpha/beta hydrolase"/>
    <property type="match status" value="1"/>
</dbReference>
<evidence type="ECO:0000256" key="1">
    <source>
        <dbReference type="ARBA" id="ARBA00007949"/>
    </source>
</evidence>
<dbReference type="InterPro" id="IPR029058">
    <property type="entry name" value="AB_hydrolase_fold"/>
</dbReference>
<comment type="similarity">
    <text evidence="1">Belongs to the FAM135 family.</text>
</comment>
<feature type="region of interest" description="Disordered" evidence="2">
    <location>
        <begin position="406"/>
        <end position="457"/>
    </location>
</feature>
<dbReference type="PANTHER" id="PTHR12482:SF3">
    <property type="entry name" value="PROTEIN FAM135B"/>
    <property type="match status" value="1"/>
</dbReference>
<gene>
    <name evidence="4" type="ORF">N340_08664</name>
</gene>
<dbReference type="Proteomes" id="UP000053661">
    <property type="component" value="Unassembled WGS sequence"/>
</dbReference>
<proteinExistence type="inferred from homology"/>
<dbReference type="InterPro" id="IPR007751">
    <property type="entry name" value="DUF676_lipase-like"/>
</dbReference>
<dbReference type="AlphaFoldDB" id="A0A093CFI0"/>
<feature type="non-terminal residue" evidence="4">
    <location>
        <position position="1"/>
    </location>
</feature>
<reference evidence="4 5" key="1">
    <citation type="submission" date="2014-04" db="EMBL/GenBank/DDBJ databases">
        <title>Genome evolution of avian class.</title>
        <authorList>
            <person name="Zhang G."/>
            <person name="Li C."/>
        </authorList>
    </citation>
    <scope>NUCLEOTIDE SEQUENCE [LARGE SCALE GENOMIC DNA]</scope>
    <source>
        <strain evidence="4">BGI_N340</strain>
    </source>
</reference>
<dbReference type="EMBL" id="KL459561">
    <property type="protein sequence ID" value="KFV11734.1"/>
    <property type="molecule type" value="Genomic_DNA"/>
</dbReference>